<organism evidence="2 3">
    <name type="scientific">Bugula neritina</name>
    <name type="common">Brown bryozoan</name>
    <name type="synonym">Sertularia neritina</name>
    <dbReference type="NCBI Taxonomy" id="10212"/>
    <lineage>
        <taxon>Eukaryota</taxon>
        <taxon>Metazoa</taxon>
        <taxon>Spiralia</taxon>
        <taxon>Lophotrochozoa</taxon>
        <taxon>Bryozoa</taxon>
        <taxon>Gymnolaemata</taxon>
        <taxon>Cheilostomatida</taxon>
        <taxon>Flustrina</taxon>
        <taxon>Buguloidea</taxon>
        <taxon>Bugulidae</taxon>
        <taxon>Bugula</taxon>
    </lineage>
</organism>
<accession>A0A7J7JHI6</accession>
<sequence>MNYKIAETMNTEAKARNTQFQLTLGDNIYYYGKTFEDLYSGEYLQNDWYMIAGNHDYWVTSVLKSSTHRSPRGGNTLTTTTRRLSPHQMAPPLSSLW</sequence>
<evidence type="ECO:0000313" key="2">
    <source>
        <dbReference type="EMBL" id="KAF6025812.1"/>
    </source>
</evidence>
<name>A0A7J7JHI6_BUGNE</name>
<proteinExistence type="predicted"/>
<comment type="caution">
    <text evidence="2">The sequence shown here is derived from an EMBL/GenBank/DDBJ whole genome shotgun (WGS) entry which is preliminary data.</text>
</comment>
<dbReference type="AlphaFoldDB" id="A0A7J7JHI6"/>
<dbReference type="Gene3D" id="3.60.21.10">
    <property type="match status" value="1"/>
</dbReference>
<protein>
    <submittedName>
        <fullName evidence="2">Uncharacterized protein</fullName>
    </submittedName>
</protein>
<dbReference type="EMBL" id="VXIV02002433">
    <property type="protein sequence ID" value="KAF6025812.1"/>
    <property type="molecule type" value="Genomic_DNA"/>
</dbReference>
<keyword evidence="3" id="KW-1185">Reference proteome</keyword>
<feature type="region of interest" description="Disordered" evidence="1">
    <location>
        <begin position="66"/>
        <end position="97"/>
    </location>
</feature>
<evidence type="ECO:0000256" key="1">
    <source>
        <dbReference type="SAM" id="MobiDB-lite"/>
    </source>
</evidence>
<evidence type="ECO:0000313" key="3">
    <source>
        <dbReference type="Proteomes" id="UP000593567"/>
    </source>
</evidence>
<dbReference type="SUPFAM" id="SSF56300">
    <property type="entry name" value="Metallo-dependent phosphatases"/>
    <property type="match status" value="1"/>
</dbReference>
<dbReference type="OrthoDB" id="411211at2759"/>
<gene>
    <name evidence="2" type="ORF">EB796_015881</name>
</gene>
<dbReference type="Proteomes" id="UP000593567">
    <property type="component" value="Unassembled WGS sequence"/>
</dbReference>
<dbReference type="InterPro" id="IPR029052">
    <property type="entry name" value="Metallo-depent_PP-like"/>
</dbReference>
<reference evidence="2" key="1">
    <citation type="submission" date="2020-06" db="EMBL/GenBank/DDBJ databases">
        <title>Draft genome of Bugula neritina, a colonial animal packing powerful symbionts and potential medicines.</title>
        <authorList>
            <person name="Rayko M."/>
        </authorList>
    </citation>
    <scope>NUCLEOTIDE SEQUENCE [LARGE SCALE GENOMIC DNA]</scope>
    <source>
        <strain evidence="2">Kwan_BN1</strain>
    </source>
</reference>